<dbReference type="GO" id="GO:0000049">
    <property type="term" value="F:tRNA binding"/>
    <property type="evidence" value="ECO:0007669"/>
    <property type="project" value="UniProtKB-KW"/>
</dbReference>
<proteinExistence type="inferred from homology"/>
<dbReference type="Proteomes" id="UP000177097">
    <property type="component" value="Unassembled WGS sequence"/>
</dbReference>
<dbReference type="SUPFAM" id="SSF54980">
    <property type="entry name" value="EF-G C-terminal domain-like"/>
    <property type="match status" value="2"/>
</dbReference>
<evidence type="ECO:0000256" key="1">
    <source>
        <dbReference type="ARBA" id="ARBA00023134"/>
    </source>
</evidence>
<dbReference type="InterPro" id="IPR000795">
    <property type="entry name" value="T_Tr_GTP-bd_dom"/>
</dbReference>
<dbReference type="CDD" id="cd01891">
    <property type="entry name" value="TypA_BipA"/>
    <property type="match status" value="1"/>
</dbReference>
<dbReference type="EMBL" id="MGDX01000010">
    <property type="protein sequence ID" value="OGL71575.1"/>
    <property type="molecule type" value="Genomic_DNA"/>
</dbReference>
<dbReference type="InterPro" id="IPR009000">
    <property type="entry name" value="Transl_B-barrel_sf"/>
</dbReference>
<dbReference type="GO" id="GO:1990904">
    <property type="term" value="C:ribonucleoprotein complex"/>
    <property type="evidence" value="ECO:0007669"/>
    <property type="project" value="TreeGrafter"/>
</dbReference>
<evidence type="ECO:0000313" key="4">
    <source>
        <dbReference type="EMBL" id="OGL71575.1"/>
    </source>
</evidence>
<dbReference type="Gene3D" id="3.30.70.240">
    <property type="match status" value="1"/>
</dbReference>
<dbReference type="InterPro" id="IPR006298">
    <property type="entry name" value="BipA"/>
</dbReference>
<evidence type="ECO:0000256" key="2">
    <source>
        <dbReference type="HAMAP-Rule" id="MF_00849"/>
    </source>
</evidence>
<feature type="binding site" evidence="2">
    <location>
        <begin position="126"/>
        <end position="129"/>
    </location>
    <ligand>
        <name>GTP</name>
        <dbReference type="ChEBI" id="CHEBI:37565"/>
    </ligand>
</feature>
<reference evidence="4 5" key="1">
    <citation type="journal article" date="2016" name="Nat. Commun.">
        <title>Thousands of microbial genomes shed light on interconnected biogeochemical processes in an aquifer system.</title>
        <authorList>
            <person name="Anantharaman K."/>
            <person name="Brown C.T."/>
            <person name="Hug L.A."/>
            <person name="Sharon I."/>
            <person name="Castelle C.J."/>
            <person name="Probst A.J."/>
            <person name="Thomas B.C."/>
            <person name="Singh A."/>
            <person name="Wilkins M.J."/>
            <person name="Karaoz U."/>
            <person name="Brodie E.L."/>
            <person name="Williams K.H."/>
            <person name="Hubbard S.S."/>
            <person name="Banfield J.F."/>
        </authorList>
    </citation>
    <scope>NUCLEOTIDE SEQUENCE [LARGE SCALE GENOMIC DNA]</scope>
</reference>
<dbReference type="Pfam" id="PF00009">
    <property type="entry name" value="GTP_EFTU"/>
    <property type="match status" value="1"/>
</dbReference>
<dbReference type="GO" id="GO:0043022">
    <property type="term" value="F:ribosome binding"/>
    <property type="evidence" value="ECO:0007669"/>
    <property type="project" value="UniProtKB-UniRule"/>
</dbReference>
<dbReference type="Pfam" id="PF21018">
    <property type="entry name" value="BipA_C"/>
    <property type="match status" value="1"/>
</dbReference>
<dbReference type="PANTHER" id="PTHR42908:SF8">
    <property type="entry name" value="TR-TYPE G DOMAIN-CONTAINING PROTEIN"/>
    <property type="match status" value="1"/>
</dbReference>
<keyword evidence="2" id="KW-0547">Nucleotide-binding</keyword>
<keyword evidence="2" id="KW-0378">Hydrolase</keyword>
<dbReference type="InterPro" id="IPR005225">
    <property type="entry name" value="Small_GTP-bd"/>
</dbReference>
<dbReference type="InterPro" id="IPR047041">
    <property type="entry name" value="BipA_GTP-bd_dom"/>
</dbReference>
<evidence type="ECO:0000313" key="5">
    <source>
        <dbReference type="Proteomes" id="UP000177097"/>
    </source>
</evidence>
<dbReference type="NCBIfam" id="TIGR01394">
    <property type="entry name" value="TypA_BipA"/>
    <property type="match status" value="1"/>
</dbReference>
<dbReference type="Gene3D" id="3.30.70.870">
    <property type="entry name" value="Elongation Factor G (Translational Gtpase), domain 3"/>
    <property type="match status" value="1"/>
</dbReference>
<dbReference type="GO" id="GO:0003924">
    <property type="term" value="F:GTPase activity"/>
    <property type="evidence" value="ECO:0007669"/>
    <property type="project" value="UniProtKB-UniRule"/>
</dbReference>
<dbReference type="InterPro" id="IPR031157">
    <property type="entry name" value="G_TR_CS"/>
</dbReference>
<dbReference type="InterPro" id="IPR042116">
    <property type="entry name" value="TypA/BipA_C"/>
</dbReference>
<dbReference type="Gene3D" id="3.40.50.300">
    <property type="entry name" value="P-loop containing nucleotide triphosphate hydrolases"/>
    <property type="match status" value="1"/>
</dbReference>
<accession>A0A1F7TZY6</accession>
<dbReference type="Gene3D" id="2.40.30.10">
    <property type="entry name" value="Translation factors"/>
    <property type="match status" value="1"/>
</dbReference>
<comment type="caution">
    <text evidence="4">The sequence shown here is derived from an EMBL/GenBank/DDBJ whole genome shotgun (WGS) entry which is preliminary data.</text>
</comment>
<dbReference type="SUPFAM" id="SSF50447">
    <property type="entry name" value="Translation proteins"/>
    <property type="match status" value="1"/>
</dbReference>
<comment type="subcellular location">
    <subcellularLocation>
        <location evidence="2">Cytoplasm</location>
    </subcellularLocation>
    <text evidence="2">Binds to ribosomes.</text>
</comment>
<protein>
    <recommendedName>
        <fullName evidence="2">Large ribosomal subunit assembly factor BipA</fullName>
        <ecNumber evidence="2">3.6.5.-</ecNumber>
    </recommendedName>
    <alternativeName>
        <fullName evidence="2">GTP-binding protein BipA</fullName>
    </alternativeName>
</protein>
<dbReference type="STRING" id="1802389.A3C17_02615"/>
<dbReference type="FunFam" id="3.30.70.240:FF:000002">
    <property type="entry name" value="GTP-binding protein TypA"/>
    <property type="match status" value="1"/>
</dbReference>
<dbReference type="EC" id="3.6.5.-" evidence="2"/>
<dbReference type="GO" id="GO:0019843">
    <property type="term" value="F:rRNA binding"/>
    <property type="evidence" value="ECO:0007669"/>
    <property type="project" value="UniProtKB-KW"/>
</dbReference>
<dbReference type="SUPFAM" id="SSF52540">
    <property type="entry name" value="P-loop containing nucleoside triphosphate hydrolases"/>
    <property type="match status" value="1"/>
</dbReference>
<dbReference type="InterPro" id="IPR047042">
    <property type="entry name" value="BipA_II"/>
</dbReference>
<dbReference type="Pfam" id="PF00679">
    <property type="entry name" value="EFG_C"/>
    <property type="match status" value="1"/>
</dbReference>
<keyword evidence="2" id="KW-0690">Ribosome biogenesis</keyword>
<dbReference type="SMART" id="SM00838">
    <property type="entry name" value="EFG_C"/>
    <property type="match status" value="1"/>
</dbReference>
<dbReference type="GO" id="GO:0005525">
    <property type="term" value="F:GTP binding"/>
    <property type="evidence" value="ECO:0007669"/>
    <property type="project" value="UniProtKB-UniRule"/>
</dbReference>
<keyword evidence="2" id="KW-0820">tRNA-binding</keyword>
<dbReference type="InterPro" id="IPR035651">
    <property type="entry name" value="BipA_V"/>
</dbReference>
<dbReference type="PROSITE" id="PS51722">
    <property type="entry name" value="G_TR_2"/>
    <property type="match status" value="1"/>
</dbReference>
<gene>
    <name evidence="2" type="primary">bipA</name>
    <name evidence="4" type="ORF">A3C17_02615</name>
</gene>
<dbReference type="FunFam" id="3.30.70.870:FF:000003">
    <property type="entry name" value="GTP-binding protein TypA"/>
    <property type="match status" value="1"/>
</dbReference>
<dbReference type="Gene3D" id="2.40.50.250">
    <property type="entry name" value="bipa protein"/>
    <property type="match status" value="1"/>
</dbReference>
<keyword evidence="2" id="KW-0963">Cytoplasm</keyword>
<keyword evidence="2" id="KW-0699">rRNA-binding</keyword>
<comment type="similarity">
    <text evidence="2">Belongs to the TRAFAC class translation factor GTPase superfamily. Classic translation factor GTPase family. BipA subfamily.</text>
</comment>
<dbReference type="GO" id="GO:0005829">
    <property type="term" value="C:cytosol"/>
    <property type="evidence" value="ECO:0007669"/>
    <property type="project" value="TreeGrafter"/>
</dbReference>
<dbReference type="PRINTS" id="PR00315">
    <property type="entry name" value="ELONGATNFCT"/>
</dbReference>
<dbReference type="InterPro" id="IPR048876">
    <property type="entry name" value="BipA_C"/>
</dbReference>
<keyword evidence="1 2" id="KW-0342">GTP-binding</keyword>
<dbReference type="InterPro" id="IPR027417">
    <property type="entry name" value="P-loop_NTPase"/>
</dbReference>
<dbReference type="CDD" id="cd03710">
    <property type="entry name" value="BipA_TypA_C"/>
    <property type="match status" value="1"/>
</dbReference>
<evidence type="ECO:0000259" key="3">
    <source>
        <dbReference type="PROSITE" id="PS51722"/>
    </source>
</evidence>
<comment type="catalytic activity">
    <reaction evidence="2">
        <text>GTP + H2O = GDP + phosphate + H(+)</text>
        <dbReference type="Rhea" id="RHEA:19669"/>
        <dbReference type="ChEBI" id="CHEBI:15377"/>
        <dbReference type="ChEBI" id="CHEBI:15378"/>
        <dbReference type="ChEBI" id="CHEBI:37565"/>
        <dbReference type="ChEBI" id="CHEBI:43474"/>
        <dbReference type="ChEBI" id="CHEBI:58189"/>
    </reaction>
</comment>
<comment type="subunit">
    <text evidence="2">Monomer.</text>
</comment>
<dbReference type="InterPro" id="IPR000640">
    <property type="entry name" value="EFG_V-like"/>
</dbReference>
<dbReference type="Pfam" id="PF03144">
    <property type="entry name" value="GTP_EFTU_D2"/>
    <property type="match status" value="1"/>
</dbReference>
<feature type="domain" description="Tr-type G" evidence="3">
    <location>
        <begin position="1"/>
        <end position="197"/>
    </location>
</feature>
<dbReference type="GO" id="GO:0000027">
    <property type="term" value="P:ribosomal large subunit assembly"/>
    <property type="evidence" value="ECO:0007669"/>
    <property type="project" value="UniProtKB-UniRule"/>
</dbReference>
<dbReference type="InterPro" id="IPR004161">
    <property type="entry name" value="EFTu-like_2"/>
</dbReference>
<dbReference type="PANTHER" id="PTHR42908">
    <property type="entry name" value="TRANSLATION ELONGATION FACTOR-RELATED"/>
    <property type="match status" value="1"/>
</dbReference>
<feature type="binding site" evidence="2">
    <location>
        <begin position="13"/>
        <end position="18"/>
    </location>
    <ligand>
        <name>GTP</name>
        <dbReference type="ChEBI" id="CHEBI:37565"/>
    </ligand>
</feature>
<comment type="function">
    <text evidence="2">A 50S ribosomal subunit assembly protein with GTPase activity, required for 50S subunit assembly at low temperatures, may also play a role in translation. Binds GTP and analogs. Binds the 70S ribosome between the 30S and 50S subunits, in a similar position as ribosome-bound EF-G; it contacts a number of ribosomal proteins, both rRNAs and the A-site tRNA.</text>
</comment>
<dbReference type="HAMAP" id="MF_00849">
    <property type="entry name" value="BipA"/>
    <property type="match status" value="1"/>
</dbReference>
<keyword evidence="2" id="KW-0694">RNA-binding</keyword>
<dbReference type="InterPro" id="IPR035647">
    <property type="entry name" value="EFG_III/V"/>
</dbReference>
<dbReference type="CDD" id="cd03691">
    <property type="entry name" value="BipA_TypA_II"/>
    <property type="match status" value="1"/>
</dbReference>
<dbReference type="NCBIfam" id="TIGR00231">
    <property type="entry name" value="small_GTP"/>
    <property type="match status" value="1"/>
</dbReference>
<dbReference type="FunFam" id="3.40.50.300:FF:000055">
    <property type="entry name" value="GTP-binding protein TypA"/>
    <property type="match status" value="1"/>
</dbReference>
<dbReference type="PROSITE" id="PS00301">
    <property type="entry name" value="G_TR_1"/>
    <property type="match status" value="1"/>
</dbReference>
<dbReference type="AlphaFoldDB" id="A0A1F7TZY6"/>
<name>A0A1F7TZY6_9BACT</name>
<organism evidence="4 5">
    <name type="scientific">Candidatus Uhrbacteria bacterium RIFCSPHIGHO2_02_FULL_53_13</name>
    <dbReference type="NCBI Taxonomy" id="1802389"/>
    <lineage>
        <taxon>Bacteria</taxon>
        <taxon>Candidatus Uhriibacteriota</taxon>
    </lineage>
</organism>
<sequence length="600" mass="66761">MDYRNIAIIAHVDHGKTTLVDAMLKQSGTFSDREIIEERVMDSNDLEKERGITIYAKNTSINLGEHKINIIDTPGHADFGSEVERVLRMVDSVLLLVDAYEGPMPQTKFVLRKSLALGLKPIVVINKIDKPSARPDEVVNMVFDLFSELKATDAQLDFKYIYTNAKAGVALANLKDVPKDLQPLFDLILATVPPAPQDMDKPMRMQPVNLAYDTFVGRMAMGRIHEGTLTEGMPVTVIKLDGSRERHKITKLFTTHGLRRTDVERAFAGDVVHITGIPNINVGETVAQDAEADALPAITIDPPTLTMNMYANSSPFVGKEGTLVTSRQIRERLLRELETNVGLQVEFPEDAEYVQISGRGEMHLSVLIETMRREGYELQVSQPQAIIRERDGQKEEPYESLTIDVPDACAGTVIEVLGRRKGEMTHMASTHGTTRLEYSIPTRGLLGYRMAFITATKGEGTLSHVFSHYGPYKGEIVRRQTGSMISGFTGKTLAFSLANLQERGTLFVGPSTDVYEGMVVGASAKESMVVNPIKGKHLTNMRSSGSDFAINLTPHVDMTLERALEYIEEDEFVEVTPKSVRIRKRYLTEVDRKRHGVKKA</sequence>